<organism evidence="1 2">
    <name type="scientific">Fimbriimonas ginsengisoli Gsoil 348</name>
    <dbReference type="NCBI Taxonomy" id="661478"/>
    <lineage>
        <taxon>Bacteria</taxon>
        <taxon>Bacillati</taxon>
        <taxon>Armatimonadota</taxon>
        <taxon>Fimbriimonadia</taxon>
        <taxon>Fimbriimonadales</taxon>
        <taxon>Fimbriimonadaceae</taxon>
        <taxon>Fimbriimonas</taxon>
    </lineage>
</organism>
<protein>
    <submittedName>
        <fullName evidence="1">Uncharacterized protein</fullName>
    </submittedName>
</protein>
<dbReference type="KEGG" id="fgi:OP10G_1718"/>
<evidence type="ECO:0000313" key="2">
    <source>
        <dbReference type="Proteomes" id="UP000027982"/>
    </source>
</evidence>
<dbReference type="AlphaFoldDB" id="A0A068NNT5"/>
<sequence length="375" mass="42111">MSVTQQKQYLTREEFERLREGEERRLQRVVADYHDDVLVISSFDSHLNYHFQLSDAPTRIEVRNRFYDSGGLSPDFIVDFTNGYRLVVERKRSWSDYPSKSLQQLSRYKALASRGSVIASATIGSGSKDSDVQTQLGDVVLLIGHGDDEQAAESIANAPELGPKSIVVFDSQQEAFKVNNATVKFTCRKLGGWNGLFVSENVASPDSEYNLNNLLIGPKRGFVARCDKEALVQAGECPFINDAPPPYYTICHLFLPAINELLAEADRDDLASEAESIHAFAYDSIVGVARRRFTRLPEGKIQTWLRGAVKLLIDLGIVTTSYIEGIETLNLKLGPKNDRLQSQKMIEKIARISVRRAAVIYSEDPKTRQLQLEFD</sequence>
<dbReference type="RefSeq" id="WP_025226319.1">
    <property type="nucleotide sequence ID" value="NZ_CP007139.1"/>
</dbReference>
<dbReference type="Proteomes" id="UP000027982">
    <property type="component" value="Chromosome"/>
</dbReference>
<keyword evidence="2" id="KW-1185">Reference proteome</keyword>
<name>A0A068NNT5_FIMGI</name>
<accession>A0A068NNT5</accession>
<dbReference type="HOGENOM" id="CLU_737221_0_0_0"/>
<proteinExistence type="predicted"/>
<gene>
    <name evidence="1" type="ORF">OP10G_1718</name>
</gene>
<evidence type="ECO:0000313" key="1">
    <source>
        <dbReference type="EMBL" id="AIE85086.1"/>
    </source>
</evidence>
<reference evidence="1 2" key="1">
    <citation type="journal article" date="2014" name="PLoS ONE">
        <title>The first complete genome sequence of the class fimbriimonadia in the phylum armatimonadetes.</title>
        <authorList>
            <person name="Hu Z.Y."/>
            <person name="Wang Y.Z."/>
            <person name="Im W.T."/>
            <person name="Wang S.Y."/>
            <person name="Zhao G.P."/>
            <person name="Zheng H.J."/>
            <person name="Quan Z.X."/>
        </authorList>
    </citation>
    <scope>NUCLEOTIDE SEQUENCE [LARGE SCALE GENOMIC DNA]</scope>
    <source>
        <strain evidence="1">Gsoil 348</strain>
    </source>
</reference>
<dbReference type="EMBL" id="CP007139">
    <property type="protein sequence ID" value="AIE85086.1"/>
    <property type="molecule type" value="Genomic_DNA"/>
</dbReference>